<sequence>MKASDCTFSSVYPLVRQHQQSRVHNESTAASYSCCTDQLSVSSMGIRRMARPIRVRSMGPRWMGLRSWSMGFRWSWSVGLARILWLWQTIDQKKLHASVSLVMCCMVFLLGHY</sequence>
<keyword evidence="2" id="KW-1185">Reference proteome</keyword>
<name>A0AAN8IDF5_TRICO</name>
<comment type="caution">
    <text evidence="1">The sequence shown here is derived from an EMBL/GenBank/DDBJ whole genome shotgun (WGS) entry which is preliminary data.</text>
</comment>
<organism evidence="1 2">
    <name type="scientific">Trichostrongylus colubriformis</name>
    <name type="common">Black scour worm</name>
    <dbReference type="NCBI Taxonomy" id="6319"/>
    <lineage>
        <taxon>Eukaryota</taxon>
        <taxon>Metazoa</taxon>
        <taxon>Ecdysozoa</taxon>
        <taxon>Nematoda</taxon>
        <taxon>Chromadorea</taxon>
        <taxon>Rhabditida</taxon>
        <taxon>Rhabditina</taxon>
        <taxon>Rhabditomorpha</taxon>
        <taxon>Strongyloidea</taxon>
        <taxon>Trichostrongylidae</taxon>
        <taxon>Trichostrongylus</taxon>
    </lineage>
</organism>
<dbReference type="AlphaFoldDB" id="A0AAN8IDF5"/>
<accession>A0AAN8IDF5</accession>
<proteinExistence type="predicted"/>
<dbReference type="EMBL" id="WIXE01020598">
    <property type="protein sequence ID" value="KAK5969106.1"/>
    <property type="molecule type" value="Genomic_DNA"/>
</dbReference>
<gene>
    <name evidence="1" type="ORF">GCK32_011622</name>
</gene>
<dbReference type="Proteomes" id="UP001331761">
    <property type="component" value="Unassembled WGS sequence"/>
</dbReference>
<evidence type="ECO:0000313" key="1">
    <source>
        <dbReference type="EMBL" id="KAK5969106.1"/>
    </source>
</evidence>
<reference evidence="1 2" key="1">
    <citation type="submission" date="2019-10" db="EMBL/GenBank/DDBJ databases">
        <title>Assembly and Annotation for the nematode Trichostrongylus colubriformis.</title>
        <authorList>
            <person name="Martin J."/>
        </authorList>
    </citation>
    <scope>NUCLEOTIDE SEQUENCE [LARGE SCALE GENOMIC DNA]</scope>
    <source>
        <strain evidence="1">G859</strain>
        <tissue evidence="1">Whole worm</tissue>
    </source>
</reference>
<protein>
    <submittedName>
        <fullName evidence="1">Uncharacterized protein</fullName>
    </submittedName>
</protein>
<evidence type="ECO:0000313" key="2">
    <source>
        <dbReference type="Proteomes" id="UP001331761"/>
    </source>
</evidence>